<geneLocation type="plasmid" evidence="1 2">
    <name>pRK1-2</name>
</geneLocation>
<proteinExistence type="predicted"/>
<keyword evidence="1" id="KW-0378">Hydrolase</keyword>
<sequence length="267" mass="28737">MPDRIPDHEIAGDGELTLFLLHGAYGSRQYYRHEIATLVARGYRVVAWDAPGYGLSPLPSPYSIETAADACAALVRATGAARNVLIGHSMGGIIAPLAAVKLGRERVQGLVISATVGSFSAKSKEDQRVFLEERVAPLARGETLSAAAEPLLRTMLAPGSSGPLVDLVLEVAMQTRSETFVAAINAIVDYEGQPTLEHLRQLGMPVLAIAGEYDNVGRPEEMRKLAQNVGGEFVCVPGAAHYAWAEQPEVFNTALFDFLDLRVRRLS</sequence>
<dbReference type="Gene3D" id="3.40.50.1820">
    <property type="entry name" value="alpha/beta hydrolase"/>
    <property type="match status" value="1"/>
</dbReference>
<dbReference type="Proteomes" id="UP000397656">
    <property type="component" value="Plasmid pRK1-2"/>
</dbReference>
<evidence type="ECO:0000313" key="2">
    <source>
        <dbReference type="Proteomes" id="UP000397656"/>
    </source>
</evidence>
<organism evidence="1 2">
    <name type="scientific">Cupriavidus basilensis</name>
    <dbReference type="NCBI Taxonomy" id="68895"/>
    <lineage>
        <taxon>Bacteria</taxon>
        <taxon>Pseudomonadati</taxon>
        <taxon>Pseudomonadota</taxon>
        <taxon>Betaproteobacteria</taxon>
        <taxon>Burkholderiales</taxon>
        <taxon>Burkholderiaceae</taxon>
        <taxon>Cupriavidus</taxon>
    </lineage>
</organism>
<accession>A0A643FZY8</accession>
<evidence type="ECO:0000313" key="1">
    <source>
        <dbReference type="EMBL" id="QOT82128.1"/>
    </source>
</evidence>
<name>A0A643FZY8_9BURK</name>
<reference evidence="1 2" key="1">
    <citation type="submission" date="2020-10" db="EMBL/GenBank/DDBJ databases">
        <title>Complete genome sequence of Cupriavidus basilensis CCUG 49340T.</title>
        <authorList>
            <person name="Salva-Serra F."/>
            <person name="Donoso R.A."/>
            <person name="Cho K.H."/>
            <person name="Yoo J.A."/>
            <person name="Lee K."/>
            <person name="Yoon S.-H."/>
            <person name="Perez-Pantoja D."/>
            <person name="Moore E.R.B."/>
        </authorList>
    </citation>
    <scope>NUCLEOTIDE SEQUENCE [LARGE SCALE GENOMIC DNA]</scope>
    <source>
        <strain evidence="2">CCUG 49340</strain>
        <plasmid evidence="1 2">pRK1-2</plasmid>
    </source>
</reference>
<dbReference type="EMBL" id="CP062806">
    <property type="protein sequence ID" value="QOT82128.1"/>
    <property type="molecule type" value="Genomic_DNA"/>
</dbReference>
<dbReference type="PRINTS" id="PR00111">
    <property type="entry name" value="ABHYDROLASE"/>
</dbReference>
<dbReference type="InterPro" id="IPR029058">
    <property type="entry name" value="AB_hydrolase_fold"/>
</dbReference>
<dbReference type="AlphaFoldDB" id="A0A643FZY8"/>
<protein>
    <submittedName>
        <fullName evidence="1">Alpha/beta fold hydrolase</fullName>
    </submittedName>
</protein>
<dbReference type="GO" id="GO:0016020">
    <property type="term" value="C:membrane"/>
    <property type="evidence" value="ECO:0007669"/>
    <property type="project" value="TreeGrafter"/>
</dbReference>
<gene>
    <name evidence="1" type="ORF">F7R26_038290</name>
</gene>
<dbReference type="InterPro" id="IPR000639">
    <property type="entry name" value="Epox_hydrolase-like"/>
</dbReference>
<dbReference type="PANTHER" id="PTHR43798">
    <property type="entry name" value="MONOACYLGLYCEROL LIPASE"/>
    <property type="match status" value="1"/>
</dbReference>
<dbReference type="SUPFAM" id="SSF53474">
    <property type="entry name" value="alpha/beta-Hydrolases"/>
    <property type="match status" value="1"/>
</dbReference>
<dbReference type="RefSeq" id="WP_150984737.1">
    <property type="nucleotide sequence ID" value="NZ_CP062806.1"/>
</dbReference>
<keyword evidence="1" id="KW-0614">Plasmid</keyword>
<dbReference type="PRINTS" id="PR00412">
    <property type="entry name" value="EPOXHYDRLASE"/>
</dbReference>
<dbReference type="InterPro" id="IPR050266">
    <property type="entry name" value="AB_hydrolase_sf"/>
</dbReference>
<dbReference type="PANTHER" id="PTHR43798:SF33">
    <property type="entry name" value="HYDROLASE, PUTATIVE (AFU_ORTHOLOGUE AFUA_2G14860)-RELATED"/>
    <property type="match status" value="1"/>
</dbReference>
<dbReference type="GO" id="GO:0016787">
    <property type="term" value="F:hydrolase activity"/>
    <property type="evidence" value="ECO:0007669"/>
    <property type="project" value="UniProtKB-KW"/>
</dbReference>
<dbReference type="InterPro" id="IPR000073">
    <property type="entry name" value="AB_hydrolase_1"/>
</dbReference>
<dbReference type="Pfam" id="PF12697">
    <property type="entry name" value="Abhydrolase_6"/>
    <property type="match status" value="1"/>
</dbReference>
<dbReference type="GeneID" id="98406823"/>